<reference evidence="2" key="1">
    <citation type="submission" date="2023-07" db="EMBL/GenBank/DDBJ databases">
        <title>The carbon used by Thiothrix.</title>
        <authorList>
            <person name="Chen L."/>
        </authorList>
    </citation>
    <scope>NUCLEOTIDE SEQUENCE [LARGE SCALE GENOMIC DNA]</scope>
</reference>
<accession>A0ABU6CX03</accession>
<organism evidence="1 2">
    <name type="scientific">Candidatus Thiothrix phosphatis</name>
    <dbReference type="NCBI Taxonomy" id="3112415"/>
    <lineage>
        <taxon>Bacteria</taxon>
        <taxon>Pseudomonadati</taxon>
        <taxon>Pseudomonadota</taxon>
        <taxon>Gammaproteobacteria</taxon>
        <taxon>Thiotrichales</taxon>
        <taxon>Thiotrichaceae</taxon>
        <taxon>Thiothrix</taxon>
    </lineage>
</organism>
<evidence type="ECO:0000313" key="2">
    <source>
        <dbReference type="Proteomes" id="UP001308005"/>
    </source>
</evidence>
<proteinExistence type="predicted"/>
<dbReference type="RefSeq" id="WP_324694323.1">
    <property type="nucleotide sequence ID" value="NZ_JAYMYJ010000078.1"/>
</dbReference>
<comment type="caution">
    <text evidence="1">The sequence shown here is derived from an EMBL/GenBank/DDBJ whole genome shotgun (WGS) entry which is preliminary data.</text>
</comment>
<protein>
    <submittedName>
        <fullName evidence="1">Uncharacterized protein</fullName>
    </submittedName>
</protein>
<keyword evidence="2" id="KW-1185">Reference proteome</keyword>
<feature type="non-terminal residue" evidence="1">
    <location>
        <position position="1"/>
    </location>
</feature>
<dbReference type="EMBL" id="JAYMYJ010000078">
    <property type="protein sequence ID" value="MEB4590933.1"/>
    <property type="molecule type" value="Genomic_DNA"/>
</dbReference>
<dbReference type="Proteomes" id="UP001308005">
    <property type="component" value="Unassembled WGS sequence"/>
</dbReference>
<name>A0ABU6CX03_9GAMM</name>
<sequence>DATLEKGVYLKKDPRNSSLFIERSHKRLGSTPAARADETLKQLTEEELKQFNSKGAVKINAYVNKSEIVKITSWTE</sequence>
<evidence type="ECO:0000313" key="1">
    <source>
        <dbReference type="EMBL" id="MEB4590933.1"/>
    </source>
</evidence>
<gene>
    <name evidence="1" type="ORF">VSS37_08090</name>
</gene>